<dbReference type="AlphaFoldDB" id="M1WMJ6"/>
<dbReference type="OrthoDB" id="5457793at2"/>
<dbReference type="PATRIC" id="fig|879567.3.peg.2661"/>
<dbReference type="KEGG" id="dpi:BN4_12485"/>
<evidence type="ECO:0008006" key="4">
    <source>
        <dbReference type="Google" id="ProtNLM"/>
    </source>
</evidence>
<dbReference type="eggNOG" id="COG1073">
    <property type="taxonomic scope" value="Bacteria"/>
</dbReference>
<reference evidence="3" key="2">
    <citation type="journal article" date="2013" name="Stand. Genomic Sci.">
        <title>Complete genome sequence of Desulfocapsa sulfexigens, a marine deltaproteobacterium specialized in disproportionating inorganic sulfur compounds.</title>
        <authorList>
            <person name="Finster K.W."/>
            <person name="Kjeldsen K.U."/>
            <person name="Kube M."/>
            <person name="Reinhardt R."/>
            <person name="Mussmann M."/>
            <person name="Amann R."/>
            <person name="Schreiber L."/>
        </authorList>
    </citation>
    <scope>NUCLEOTIDE SEQUENCE [LARGE SCALE GENOMIC DNA]</scope>
    <source>
        <strain evidence="3">DSM 10523 / SB164P1</strain>
    </source>
</reference>
<name>M1WMJ6_PSEP2</name>
<dbReference type="Proteomes" id="UP000011724">
    <property type="component" value="Chromosome"/>
</dbReference>
<evidence type="ECO:0000313" key="2">
    <source>
        <dbReference type="EMBL" id="CCH49720.1"/>
    </source>
</evidence>
<evidence type="ECO:0000313" key="3">
    <source>
        <dbReference type="Proteomes" id="UP000011724"/>
    </source>
</evidence>
<organism evidence="2 3">
    <name type="scientific">Pseudodesulfovibrio piezophilus (strain DSM 21447 / JCM 15486 / C1TLV30)</name>
    <name type="common">Desulfovibrio piezophilus</name>
    <dbReference type="NCBI Taxonomy" id="1322246"/>
    <lineage>
        <taxon>Bacteria</taxon>
        <taxon>Pseudomonadati</taxon>
        <taxon>Thermodesulfobacteriota</taxon>
        <taxon>Desulfovibrionia</taxon>
        <taxon>Desulfovibrionales</taxon>
        <taxon>Desulfovibrionaceae</taxon>
    </lineage>
</organism>
<evidence type="ECO:0000256" key="1">
    <source>
        <dbReference type="SAM" id="MobiDB-lite"/>
    </source>
</evidence>
<gene>
    <name evidence="2" type="ordered locus">BN4_12485</name>
</gene>
<protein>
    <recommendedName>
        <fullName evidence="4">Alpha/beta hydrolase family protein</fullName>
    </recommendedName>
</protein>
<proteinExistence type="predicted"/>
<dbReference type="RefSeq" id="WP_015415763.1">
    <property type="nucleotide sequence ID" value="NC_020409.1"/>
</dbReference>
<accession>M1WMJ6</accession>
<dbReference type="Gene3D" id="3.40.50.1820">
    <property type="entry name" value="alpha/beta hydrolase"/>
    <property type="match status" value="1"/>
</dbReference>
<sequence>MRYVSWFLSLFLHIGMALFLAQAIRMVPPKLPDIMEVELTELETPTVIVPLPALSQPESPLIPLQDRPSESVRPLPADKTVILDDDRPLPDPVTPGRKDHDKPEIPPSSLEPRNTQGPLLPSEVVEISPVKIPNSTKPATRIDVRTNDTIVHRGHEARFGRTMMADYYSYSTDEFSGQFTTKDNRTISIIDARNTKYGRFLIYDSKNKTLRRMKEFGKYVYTIGPSLYEDEPVTGSVTFLAKNDRIERFILMTDDDRIAHYPHKIHVREEEISFTAGGKDHKGYASWPPSDAVTIGVVFVHGNQCVEPGLVHGFTRSLSAQGIASLSFQIRGCEDGSPSGSQHDLVVDTRAALRELTTRLHGKTRVPGLWGNGNGVAPVVSAACASTNPPAFVVCLLDDSASPDMLPDMNVISTLTVPTFWLITGRETNKWKSLVSQLETLRETQGRPFTIVLAPLKASRDVMAAQGEESGWVENVSEDHARLAVSWIRSQSSPREQD</sequence>
<dbReference type="SUPFAM" id="SSF53474">
    <property type="entry name" value="alpha/beta-Hydrolases"/>
    <property type="match status" value="1"/>
</dbReference>
<feature type="region of interest" description="Disordered" evidence="1">
    <location>
        <begin position="59"/>
        <end position="119"/>
    </location>
</feature>
<keyword evidence="3" id="KW-1185">Reference proteome</keyword>
<dbReference type="STRING" id="1322246.BN4_12485"/>
<reference evidence="2 3" key="1">
    <citation type="journal article" date="2013" name="PLoS ONE">
        <title>The first genomic and proteomic characterization of a deep-sea sulfate reducer: insights into the piezophilic lifestyle of Desulfovibrio piezophilus.</title>
        <authorList>
            <person name="Pradel N."/>
            <person name="Ji B."/>
            <person name="Gimenez G."/>
            <person name="Talla E."/>
            <person name="Lenoble P."/>
            <person name="Garel M."/>
            <person name="Tamburini C."/>
            <person name="Fourquet P."/>
            <person name="Lebrun R."/>
            <person name="Bertin P."/>
            <person name="Denis Y."/>
            <person name="Pophillat M."/>
            <person name="Barbe V."/>
            <person name="Ollivier B."/>
            <person name="Dolla A."/>
        </authorList>
    </citation>
    <scope>NUCLEOTIDE SEQUENCE [LARGE SCALE GENOMIC DNA]</scope>
    <source>
        <strain evidence="3">DSM 10523 / SB164P1</strain>
    </source>
</reference>
<dbReference type="EMBL" id="FO203427">
    <property type="protein sequence ID" value="CCH49720.1"/>
    <property type="molecule type" value="Genomic_DNA"/>
</dbReference>
<dbReference type="InterPro" id="IPR029058">
    <property type="entry name" value="AB_hydrolase_fold"/>
</dbReference>
<dbReference type="HOGENOM" id="CLU_556348_0_0_7"/>